<dbReference type="InterPro" id="IPR036390">
    <property type="entry name" value="WH_DNA-bd_sf"/>
</dbReference>
<keyword evidence="6" id="KW-1185">Reference proteome</keyword>
<dbReference type="InterPro" id="IPR011008">
    <property type="entry name" value="Dimeric_a/b-barrel"/>
</dbReference>
<keyword evidence="2" id="KW-0238">DNA-binding</keyword>
<dbReference type="InterPro" id="IPR000485">
    <property type="entry name" value="AsnC-type_HTH_dom"/>
</dbReference>
<evidence type="ECO:0000256" key="3">
    <source>
        <dbReference type="ARBA" id="ARBA00023163"/>
    </source>
</evidence>
<dbReference type="Gene3D" id="1.10.10.10">
    <property type="entry name" value="Winged helix-like DNA-binding domain superfamily/Winged helix DNA-binding domain"/>
    <property type="match status" value="2"/>
</dbReference>
<dbReference type="GO" id="GO:0005829">
    <property type="term" value="C:cytosol"/>
    <property type="evidence" value="ECO:0007669"/>
    <property type="project" value="TreeGrafter"/>
</dbReference>
<proteinExistence type="predicted"/>
<dbReference type="PROSITE" id="PS50956">
    <property type="entry name" value="HTH_ASNC_2"/>
    <property type="match status" value="1"/>
</dbReference>
<evidence type="ECO:0000313" key="5">
    <source>
        <dbReference type="EMBL" id="ASU85877.1"/>
    </source>
</evidence>
<reference evidence="5 6" key="1">
    <citation type="submission" date="2017-08" db="EMBL/GenBank/DDBJ databases">
        <title>The complete genome sequence of Nocardiopsis gilva YIM 90087.</title>
        <authorList>
            <person name="Yin M."/>
            <person name="Tang S."/>
        </authorList>
    </citation>
    <scope>NUCLEOTIDE SEQUENCE [LARGE SCALE GENOMIC DNA]</scope>
    <source>
        <strain evidence="5 6">YIM 90087</strain>
    </source>
</reference>
<dbReference type="GO" id="GO:0043565">
    <property type="term" value="F:sequence-specific DNA binding"/>
    <property type="evidence" value="ECO:0007669"/>
    <property type="project" value="InterPro"/>
</dbReference>
<dbReference type="AlphaFoldDB" id="A0A223SCK5"/>
<keyword evidence="3" id="KW-0804">Transcription</keyword>
<gene>
    <name evidence="5" type="ORF">CDO52_26495</name>
</gene>
<name>A0A223SCK5_9ACTN</name>
<dbReference type="Gene3D" id="3.30.70.920">
    <property type="match status" value="1"/>
</dbReference>
<dbReference type="GO" id="GO:0043200">
    <property type="term" value="P:response to amino acid"/>
    <property type="evidence" value="ECO:0007669"/>
    <property type="project" value="TreeGrafter"/>
</dbReference>
<dbReference type="EMBL" id="CP022753">
    <property type="protein sequence ID" value="ASU85877.1"/>
    <property type="molecule type" value="Genomic_DNA"/>
</dbReference>
<dbReference type="PRINTS" id="PR00033">
    <property type="entry name" value="HTHASNC"/>
</dbReference>
<protein>
    <submittedName>
        <fullName evidence="5">Lrp/AsnC family transcriptional regulator</fullName>
    </submittedName>
</protein>
<feature type="domain" description="HTH asnC-type" evidence="4">
    <location>
        <begin position="7"/>
        <end position="67"/>
    </location>
</feature>
<dbReference type="PANTHER" id="PTHR30154">
    <property type="entry name" value="LEUCINE-RESPONSIVE REGULATORY PROTEIN"/>
    <property type="match status" value="1"/>
</dbReference>
<accession>A0A223SCK5</accession>
<evidence type="ECO:0000259" key="4">
    <source>
        <dbReference type="PROSITE" id="PS50956"/>
    </source>
</evidence>
<dbReference type="SMART" id="SM00344">
    <property type="entry name" value="HTH_ASNC"/>
    <property type="match status" value="2"/>
</dbReference>
<dbReference type="Pfam" id="PF01037">
    <property type="entry name" value="AsnC_trans_reg"/>
    <property type="match status" value="1"/>
</dbReference>
<keyword evidence="1" id="KW-0805">Transcription regulation</keyword>
<dbReference type="InterPro" id="IPR019888">
    <property type="entry name" value="Tscrpt_reg_AsnC-like"/>
</dbReference>
<dbReference type="SUPFAM" id="SSF46785">
    <property type="entry name" value="Winged helix' DNA-binding domain"/>
    <property type="match status" value="2"/>
</dbReference>
<dbReference type="Proteomes" id="UP000215005">
    <property type="component" value="Chromosome"/>
</dbReference>
<dbReference type="Pfam" id="PF13404">
    <property type="entry name" value="HTH_AsnC-type"/>
    <property type="match status" value="2"/>
</dbReference>
<dbReference type="InterPro" id="IPR019887">
    <property type="entry name" value="Tscrpt_reg_AsnC/Lrp_C"/>
</dbReference>
<dbReference type="InterPro" id="IPR036388">
    <property type="entry name" value="WH-like_DNA-bd_sf"/>
</dbReference>
<dbReference type="PANTHER" id="PTHR30154:SF34">
    <property type="entry name" value="TRANSCRIPTIONAL REGULATOR AZLB"/>
    <property type="match status" value="1"/>
</dbReference>
<evidence type="ECO:0000256" key="2">
    <source>
        <dbReference type="ARBA" id="ARBA00023125"/>
    </source>
</evidence>
<evidence type="ECO:0000313" key="6">
    <source>
        <dbReference type="Proteomes" id="UP000215005"/>
    </source>
</evidence>
<organism evidence="5 6">
    <name type="scientific">Nocardiopsis gilva YIM 90087</name>
    <dbReference type="NCBI Taxonomy" id="1235441"/>
    <lineage>
        <taxon>Bacteria</taxon>
        <taxon>Bacillati</taxon>
        <taxon>Actinomycetota</taxon>
        <taxon>Actinomycetes</taxon>
        <taxon>Streptosporangiales</taxon>
        <taxon>Nocardiopsidaceae</taxon>
        <taxon>Nocardiopsis</taxon>
    </lineage>
</organism>
<dbReference type="KEGG" id="ngv:CDO52_26495"/>
<sequence>MKDVCMLDTLDRALIHALHIDGRAPFSQIAAALDVSPQTIARRYRRLRDEASLRVVGLADPHRAGQTQWLVRLTAAASSAQDLAHALARRPDTSWVKLTSGGTEIVAIIHTPTDDDAGNSLLLRDIPRTNNITAVSAHCLLHMYLGGPTSWRRRADTLNEEQQRILRSHKAADTAYVPAPRQLSDTDADLLVALQKDGRASHADLAQATGWSPVTVARRLADLQAGGAIFFDVEVDTGHFGANTRALLWMSVSPAHLEHVATTLAGHDELAFVAATTGPTNLVAQALCSDPADLHHYLARRLGSLDAIHALETSPVLQNVKAASPMITHLARSRRPAPPMRVRP</sequence>
<evidence type="ECO:0000256" key="1">
    <source>
        <dbReference type="ARBA" id="ARBA00023015"/>
    </source>
</evidence>
<dbReference type="SUPFAM" id="SSF54909">
    <property type="entry name" value="Dimeric alpha+beta barrel"/>
    <property type="match status" value="1"/>
</dbReference>